<dbReference type="GeneID" id="63767098"/>
<dbReference type="Gene3D" id="1.25.40.20">
    <property type="entry name" value="Ankyrin repeat-containing domain"/>
    <property type="match status" value="1"/>
</dbReference>
<reference evidence="3" key="1">
    <citation type="journal article" date="2017" name="Genome Biol.">
        <title>Comparative genomics reveals high biological diversity and specific adaptations in the industrially and medically important fungal genus Aspergillus.</title>
        <authorList>
            <person name="de Vries R.P."/>
            <person name="Riley R."/>
            <person name="Wiebenga A."/>
            <person name="Aguilar-Osorio G."/>
            <person name="Amillis S."/>
            <person name="Uchima C.A."/>
            <person name="Anderluh G."/>
            <person name="Asadollahi M."/>
            <person name="Askin M."/>
            <person name="Barry K."/>
            <person name="Battaglia E."/>
            <person name="Bayram O."/>
            <person name="Benocci T."/>
            <person name="Braus-Stromeyer S.A."/>
            <person name="Caldana C."/>
            <person name="Canovas D."/>
            <person name="Cerqueira G.C."/>
            <person name="Chen F."/>
            <person name="Chen W."/>
            <person name="Choi C."/>
            <person name="Clum A."/>
            <person name="Dos Santos R.A."/>
            <person name="Damasio A.R."/>
            <person name="Diallinas G."/>
            <person name="Emri T."/>
            <person name="Fekete E."/>
            <person name="Flipphi M."/>
            <person name="Freyberg S."/>
            <person name="Gallo A."/>
            <person name="Gournas C."/>
            <person name="Habgood R."/>
            <person name="Hainaut M."/>
            <person name="Harispe M.L."/>
            <person name="Henrissat B."/>
            <person name="Hilden K.S."/>
            <person name="Hope R."/>
            <person name="Hossain A."/>
            <person name="Karabika E."/>
            <person name="Karaffa L."/>
            <person name="Karanyi Z."/>
            <person name="Krasevec N."/>
            <person name="Kuo A."/>
            <person name="Kusch H."/>
            <person name="LaButti K."/>
            <person name="Lagendijk E.L."/>
            <person name="Lapidus A."/>
            <person name="Levasseur A."/>
            <person name="Lindquist E."/>
            <person name="Lipzen A."/>
            <person name="Logrieco A.F."/>
            <person name="MacCabe A."/>
            <person name="Maekelae M.R."/>
            <person name="Malavazi I."/>
            <person name="Melin P."/>
            <person name="Meyer V."/>
            <person name="Mielnichuk N."/>
            <person name="Miskei M."/>
            <person name="Molnar A.P."/>
            <person name="Mule G."/>
            <person name="Ngan C.Y."/>
            <person name="Orejas M."/>
            <person name="Orosz E."/>
            <person name="Ouedraogo J.P."/>
            <person name="Overkamp K.M."/>
            <person name="Park H.-S."/>
            <person name="Perrone G."/>
            <person name="Piumi F."/>
            <person name="Punt P.J."/>
            <person name="Ram A.F."/>
            <person name="Ramon A."/>
            <person name="Rauscher S."/>
            <person name="Record E."/>
            <person name="Riano-Pachon D.M."/>
            <person name="Robert V."/>
            <person name="Roehrig J."/>
            <person name="Ruller R."/>
            <person name="Salamov A."/>
            <person name="Salih N.S."/>
            <person name="Samson R.A."/>
            <person name="Sandor E."/>
            <person name="Sanguinetti M."/>
            <person name="Schuetze T."/>
            <person name="Sepcic K."/>
            <person name="Shelest E."/>
            <person name="Sherlock G."/>
            <person name="Sophianopoulou V."/>
            <person name="Squina F.M."/>
            <person name="Sun H."/>
            <person name="Susca A."/>
            <person name="Todd R.B."/>
            <person name="Tsang A."/>
            <person name="Unkles S.E."/>
            <person name="van de Wiele N."/>
            <person name="van Rossen-Uffink D."/>
            <person name="Oliveira J.V."/>
            <person name="Vesth T.C."/>
            <person name="Visser J."/>
            <person name="Yu J.-H."/>
            <person name="Zhou M."/>
            <person name="Andersen M.R."/>
            <person name="Archer D.B."/>
            <person name="Baker S.E."/>
            <person name="Benoit I."/>
            <person name="Brakhage A.A."/>
            <person name="Braus G.H."/>
            <person name="Fischer R."/>
            <person name="Frisvad J.C."/>
            <person name="Goldman G.H."/>
            <person name="Houbraken J."/>
            <person name="Oakley B."/>
            <person name="Pocsi I."/>
            <person name="Scazzocchio C."/>
            <person name="Seiboth B."/>
            <person name="vanKuyk P.A."/>
            <person name="Wortman J."/>
            <person name="Dyer P.S."/>
            <person name="Grigoriev I.V."/>
        </authorList>
    </citation>
    <scope>NUCLEOTIDE SEQUENCE [LARGE SCALE GENOMIC DNA]</scope>
    <source>
        <strain evidence="3">CBS 593.65</strain>
    </source>
</reference>
<dbReference type="InterPro" id="IPR036770">
    <property type="entry name" value="Ankyrin_rpt-contain_sf"/>
</dbReference>
<dbReference type="STRING" id="1036612.A0A1L9TCK9"/>
<evidence type="ECO:0000313" key="3">
    <source>
        <dbReference type="Proteomes" id="UP000184356"/>
    </source>
</evidence>
<dbReference type="EMBL" id="KV878589">
    <property type="protein sequence ID" value="OJJ57141.1"/>
    <property type="molecule type" value="Genomic_DNA"/>
</dbReference>
<dbReference type="VEuPathDB" id="FungiDB:ASPSYDRAFT_80131"/>
<dbReference type="Pfam" id="PF24120">
    <property type="entry name" value="SsdA_C"/>
    <property type="match status" value="1"/>
</dbReference>
<protein>
    <recommendedName>
        <fullName evidence="1">Single-strand DNA deaminase toxin A-like C-terminal domain-containing protein</fullName>
    </recommendedName>
</protein>
<evidence type="ECO:0000259" key="1">
    <source>
        <dbReference type="Pfam" id="PF24120"/>
    </source>
</evidence>
<feature type="domain" description="Single-strand DNA deaminase toxin A-like C-terminal" evidence="1">
    <location>
        <begin position="172"/>
        <end position="230"/>
    </location>
</feature>
<dbReference type="SUPFAM" id="SSF48403">
    <property type="entry name" value="Ankyrin repeat"/>
    <property type="match status" value="1"/>
</dbReference>
<dbReference type="InterPro" id="IPR057517">
    <property type="entry name" value="SsdA-like_C"/>
</dbReference>
<accession>A0A1L9TCK9</accession>
<organism evidence="2 3">
    <name type="scientific">Aspergillus sydowii CBS 593.65</name>
    <dbReference type="NCBI Taxonomy" id="1036612"/>
    <lineage>
        <taxon>Eukaryota</taxon>
        <taxon>Fungi</taxon>
        <taxon>Dikarya</taxon>
        <taxon>Ascomycota</taxon>
        <taxon>Pezizomycotina</taxon>
        <taxon>Eurotiomycetes</taxon>
        <taxon>Eurotiomycetidae</taxon>
        <taxon>Eurotiales</taxon>
        <taxon>Aspergillaceae</taxon>
        <taxon>Aspergillus</taxon>
        <taxon>Aspergillus subgen. Nidulantes</taxon>
    </lineage>
</organism>
<sequence>MFTIQRFPEIDSENGDDFDHLAAELAQEETYTDMHEDAKEFVTIDPGHGVEPFIQKRILQPISDCVNGSVRATTLICASAEKRSEMASLLMQHGANVDSVDNYGRSALMEVALFGRVDNVKDYYGSPAALLLSRSYTFTHSPMQDSLVLRGPIEMYQLLVFRKQWKFPPVGAMSGWSHPPVQSLRVGGQQWTDDVFYISQVVGYRLASDNSRDHDEEGRYHACHAEKQLIAYFIYRHVLLPRDGFPDSELEGDMEQIADNIDDFSQILKQDAMWKNLTHELFDGDEGLVGKCDKIKALELELKSVERALNRLIATPQTRPLSMLVSHLDILNRRRRRRRRHADLIGMANSPLPASLTEAVILVSSPPCPDCTGLKDKANEFFELSTQLLAV</sequence>
<gene>
    <name evidence="2" type="ORF">ASPSYDRAFT_80131</name>
</gene>
<keyword evidence="3" id="KW-1185">Reference proteome</keyword>
<name>A0A1L9TCK9_9EURO</name>
<dbReference type="Proteomes" id="UP000184356">
    <property type="component" value="Unassembled WGS sequence"/>
</dbReference>
<proteinExistence type="predicted"/>
<dbReference type="RefSeq" id="XP_040700947.1">
    <property type="nucleotide sequence ID" value="XM_040851025.1"/>
</dbReference>
<dbReference type="OrthoDB" id="4505660at2759"/>
<dbReference type="AlphaFoldDB" id="A0A1L9TCK9"/>
<evidence type="ECO:0000313" key="2">
    <source>
        <dbReference type="EMBL" id="OJJ57141.1"/>
    </source>
</evidence>